<feature type="transmembrane region" description="Helical" evidence="6">
    <location>
        <begin position="65"/>
        <end position="87"/>
    </location>
</feature>
<proteinExistence type="predicted"/>
<evidence type="ECO:0000256" key="3">
    <source>
        <dbReference type="ARBA" id="ARBA00022692"/>
    </source>
</evidence>
<dbReference type="Pfam" id="PF02653">
    <property type="entry name" value="BPD_transp_2"/>
    <property type="match status" value="1"/>
</dbReference>
<accession>A0A7J2TGY1</accession>
<keyword evidence="3 6" id="KW-0812">Transmembrane</keyword>
<dbReference type="GO" id="GO:0005886">
    <property type="term" value="C:plasma membrane"/>
    <property type="evidence" value="ECO:0007669"/>
    <property type="project" value="UniProtKB-SubCell"/>
</dbReference>
<gene>
    <name evidence="7" type="ORF">ENP88_02400</name>
</gene>
<protein>
    <submittedName>
        <fullName evidence="7">Branched-chain amino acid ABC transporter permease</fullName>
    </submittedName>
</protein>
<sequence>MFIDITVRILVFVLLIIPVFFDYYIKLLAASALILAIFTISWLYLERDLGWESFGHSIPFGVSAYLFAINPLLLFLSPLTTFLLFPLSVFGKSIFPFASFIFSVFFWYLAHHIVVDGRGGEEGFKVLSVNLDHVYFLSVALFIFSYLLIWKVSESNLGLKIKAVRDDEIAARAIGINPLPVKMFGFTISCSLASIAGILHAAAFGYVSPSIFSPYFSLFPFVAATIGGRKLWSCVLASYLVVGLSWFLSPYVPEFHYIIYALAIILASFTHGYARSSKNI</sequence>
<feature type="transmembrane region" description="Helical" evidence="6">
    <location>
        <begin position="255"/>
        <end position="274"/>
    </location>
</feature>
<feature type="transmembrane region" description="Helical" evidence="6">
    <location>
        <begin position="181"/>
        <end position="200"/>
    </location>
</feature>
<feature type="transmembrane region" description="Helical" evidence="6">
    <location>
        <begin position="206"/>
        <end position="224"/>
    </location>
</feature>
<comment type="caution">
    <text evidence="7">The sequence shown here is derived from an EMBL/GenBank/DDBJ whole genome shotgun (WGS) entry which is preliminary data.</text>
</comment>
<name>A0A7J2TGY1_ARCFL</name>
<keyword evidence="2" id="KW-1003">Cell membrane</keyword>
<evidence type="ECO:0000256" key="2">
    <source>
        <dbReference type="ARBA" id="ARBA00022475"/>
    </source>
</evidence>
<evidence type="ECO:0000313" key="7">
    <source>
        <dbReference type="EMBL" id="HEH35009.1"/>
    </source>
</evidence>
<evidence type="ECO:0000256" key="5">
    <source>
        <dbReference type="ARBA" id="ARBA00023136"/>
    </source>
</evidence>
<dbReference type="PANTHER" id="PTHR30482:SF10">
    <property type="entry name" value="HIGH-AFFINITY BRANCHED-CHAIN AMINO ACID TRANSPORT PROTEIN BRAE"/>
    <property type="match status" value="1"/>
</dbReference>
<feature type="transmembrane region" description="Helical" evidence="6">
    <location>
        <begin position="28"/>
        <end position="45"/>
    </location>
</feature>
<comment type="subcellular location">
    <subcellularLocation>
        <location evidence="1">Cell membrane</location>
        <topology evidence="1">Multi-pass membrane protein</topology>
    </subcellularLocation>
</comment>
<dbReference type="InterPro" id="IPR043428">
    <property type="entry name" value="LivM-like"/>
</dbReference>
<evidence type="ECO:0000256" key="6">
    <source>
        <dbReference type="SAM" id="Phobius"/>
    </source>
</evidence>
<keyword evidence="5 6" id="KW-0472">Membrane</keyword>
<feature type="transmembrane region" description="Helical" evidence="6">
    <location>
        <begin position="94"/>
        <end position="114"/>
    </location>
</feature>
<dbReference type="AlphaFoldDB" id="A0A7J2TGY1"/>
<dbReference type="EMBL" id="DSLA01000037">
    <property type="protein sequence ID" value="HEH35009.1"/>
    <property type="molecule type" value="Genomic_DNA"/>
</dbReference>
<feature type="transmembrane region" description="Helical" evidence="6">
    <location>
        <begin position="134"/>
        <end position="152"/>
    </location>
</feature>
<dbReference type="PANTHER" id="PTHR30482">
    <property type="entry name" value="HIGH-AFFINITY BRANCHED-CHAIN AMINO ACID TRANSPORT SYSTEM PERMEASE"/>
    <property type="match status" value="1"/>
</dbReference>
<dbReference type="GO" id="GO:0015658">
    <property type="term" value="F:branched-chain amino acid transmembrane transporter activity"/>
    <property type="evidence" value="ECO:0007669"/>
    <property type="project" value="InterPro"/>
</dbReference>
<keyword evidence="4 6" id="KW-1133">Transmembrane helix</keyword>
<feature type="transmembrane region" description="Helical" evidence="6">
    <location>
        <begin position="6"/>
        <end position="21"/>
    </location>
</feature>
<feature type="transmembrane region" description="Helical" evidence="6">
    <location>
        <begin position="231"/>
        <end position="249"/>
    </location>
</feature>
<evidence type="ECO:0000256" key="4">
    <source>
        <dbReference type="ARBA" id="ARBA00022989"/>
    </source>
</evidence>
<evidence type="ECO:0000256" key="1">
    <source>
        <dbReference type="ARBA" id="ARBA00004651"/>
    </source>
</evidence>
<reference evidence="7" key="1">
    <citation type="journal article" date="2020" name="mSystems">
        <title>Genome- and Community-Level Interaction Insights into Carbon Utilization and Element Cycling Functions of Hydrothermarchaeota in Hydrothermal Sediment.</title>
        <authorList>
            <person name="Zhou Z."/>
            <person name="Liu Y."/>
            <person name="Xu W."/>
            <person name="Pan J."/>
            <person name="Luo Z.H."/>
            <person name="Li M."/>
        </authorList>
    </citation>
    <scope>NUCLEOTIDE SEQUENCE [LARGE SCALE GENOMIC DNA]</scope>
    <source>
        <strain evidence="7">SpSt-26</strain>
    </source>
</reference>
<dbReference type="CDD" id="cd06581">
    <property type="entry name" value="TM_PBP1_LivM_like"/>
    <property type="match status" value="1"/>
</dbReference>
<organism evidence="7">
    <name type="scientific">Archaeoglobus fulgidus</name>
    <dbReference type="NCBI Taxonomy" id="2234"/>
    <lineage>
        <taxon>Archaea</taxon>
        <taxon>Methanobacteriati</taxon>
        <taxon>Methanobacteriota</taxon>
        <taxon>Archaeoglobi</taxon>
        <taxon>Archaeoglobales</taxon>
        <taxon>Archaeoglobaceae</taxon>
        <taxon>Archaeoglobus</taxon>
    </lineage>
</organism>
<dbReference type="InterPro" id="IPR001851">
    <property type="entry name" value="ABC_transp_permease"/>
</dbReference>